<protein>
    <submittedName>
        <fullName evidence="3">Predicted protein</fullName>
    </submittedName>
</protein>
<name>D2VSB5_NAEGR</name>
<dbReference type="KEGG" id="ngr:NAEGRDRAFT_71880"/>
<dbReference type="eggNOG" id="KOG0395">
    <property type="taxonomic scope" value="Eukaryota"/>
</dbReference>
<gene>
    <name evidence="3" type="ORF">NAEGRDRAFT_71880</name>
</gene>
<evidence type="ECO:0000313" key="3">
    <source>
        <dbReference type="EMBL" id="EFC40315.1"/>
    </source>
</evidence>
<evidence type="ECO:0000256" key="1">
    <source>
        <dbReference type="ARBA" id="ARBA00022741"/>
    </source>
</evidence>
<reference evidence="3 4" key="1">
    <citation type="journal article" date="2010" name="Cell">
        <title>The genome of Naegleria gruberi illuminates early eukaryotic versatility.</title>
        <authorList>
            <person name="Fritz-Laylin L.K."/>
            <person name="Prochnik S.E."/>
            <person name="Ginger M.L."/>
            <person name="Dacks J.B."/>
            <person name="Carpenter M.L."/>
            <person name="Field M.C."/>
            <person name="Kuo A."/>
            <person name="Paredez A."/>
            <person name="Chapman J."/>
            <person name="Pham J."/>
            <person name="Shu S."/>
            <person name="Neupane R."/>
            <person name="Cipriano M."/>
            <person name="Mancuso J."/>
            <person name="Tu H."/>
            <person name="Salamov A."/>
            <person name="Lindquist E."/>
            <person name="Shapiro H."/>
            <person name="Lucas S."/>
            <person name="Grigoriev I.V."/>
            <person name="Cande W.Z."/>
            <person name="Fulton C."/>
            <person name="Rokhsar D.S."/>
            <person name="Dawson S.C."/>
        </authorList>
    </citation>
    <scope>NUCLEOTIDE SEQUENCE [LARGE SCALE GENOMIC DNA]</scope>
    <source>
        <strain evidence="3 4">NEG-M</strain>
    </source>
</reference>
<dbReference type="GO" id="GO:0007165">
    <property type="term" value="P:signal transduction"/>
    <property type="evidence" value="ECO:0007669"/>
    <property type="project" value="InterPro"/>
</dbReference>
<dbReference type="OrthoDB" id="18798at2759"/>
<dbReference type="InterPro" id="IPR020849">
    <property type="entry name" value="Small_GTPase_Ras-type"/>
</dbReference>
<dbReference type="VEuPathDB" id="AmoebaDB:NAEGRDRAFT_71880"/>
<dbReference type="STRING" id="5762.D2VSB5"/>
<dbReference type="SUPFAM" id="SSF52540">
    <property type="entry name" value="P-loop containing nucleoside triphosphate hydrolases"/>
    <property type="match status" value="1"/>
</dbReference>
<dbReference type="Proteomes" id="UP000006671">
    <property type="component" value="Unassembled WGS sequence"/>
</dbReference>
<dbReference type="PROSITE" id="PS51419">
    <property type="entry name" value="RAB"/>
    <property type="match status" value="1"/>
</dbReference>
<dbReference type="Pfam" id="PF00071">
    <property type="entry name" value="Ras"/>
    <property type="match status" value="1"/>
</dbReference>
<dbReference type="PANTHER" id="PTHR24070">
    <property type="entry name" value="RAS, DI-RAS, AND RHEB FAMILY MEMBERS OF SMALL GTPASE SUPERFAMILY"/>
    <property type="match status" value="1"/>
</dbReference>
<accession>D2VSB5</accession>
<dbReference type="GO" id="GO:0003924">
    <property type="term" value="F:GTPase activity"/>
    <property type="evidence" value="ECO:0007669"/>
    <property type="project" value="InterPro"/>
</dbReference>
<sequence>MILAFAVDRKLSDCSAIQSHVEFVANFQSLSKKINDLKEMAECFNEFWWNLFKSFSFATENYSNGKELEQLKILGSERVGKSSITIFFVTNFVIDDHESSFEDTYVKQLKIDRLSVKLAILDTIESDYHYLRETHILYADGFVLICSVDNIKSLVGIREQVAKIVRVKDLEVNSTPIVFVINKIDLLQNDNRKQTIDEFKKEINNIIKEYDLVNTSTMLSSVKSEPEKITLIFEELVKRQILQGDNIEILKNVVEKDWSYIQECNNTLNKKKCSLM</sequence>
<dbReference type="EMBL" id="GG738893">
    <property type="protein sequence ID" value="EFC40315.1"/>
    <property type="molecule type" value="Genomic_DNA"/>
</dbReference>
<dbReference type="SMART" id="SM00173">
    <property type="entry name" value="RAS"/>
    <property type="match status" value="1"/>
</dbReference>
<keyword evidence="2" id="KW-0342">GTP-binding</keyword>
<keyword evidence="1" id="KW-0547">Nucleotide-binding</keyword>
<dbReference type="Gene3D" id="3.40.50.300">
    <property type="entry name" value="P-loop containing nucleotide triphosphate hydrolases"/>
    <property type="match status" value="1"/>
</dbReference>
<dbReference type="GO" id="GO:0016020">
    <property type="term" value="C:membrane"/>
    <property type="evidence" value="ECO:0007669"/>
    <property type="project" value="InterPro"/>
</dbReference>
<dbReference type="InParanoid" id="D2VSB5"/>
<evidence type="ECO:0000256" key="2">
    <source>
        <dbReference type="ARBA" id="ARBA00023134"/>
    </source>
</evidence>
<dbReference type="AlphaFoldDB" id="D2VSB5"/>
<dbReference type="PROSITE" id="PS51421">
    <property type="entry name" value="RAS"/>
    <property type="match status" value="1"/>
</dbReference>
<dbReference type="GO" id="GO:0005525">
    <property type="term" value="F:GTP binding"/>
    <property type="evidence" value="ECO:0007669"/>
    <property type="project" value="UniProtKB-KW"/>
</dbReference>
<dbReference type="InterPro" id="IPR001806">
    <property type="entry name" value="Small_GTPase"/>
</dbReference>
<proteinExistence type="predicted"/>
<organism evidence="4">
    <name type="scientific">Naegleria gruberi</name>
    <name type="common">Amoeba</name>
    <dbReference type="NCBI Taxonomy" id="5762"/>
    <lineage>
        <taxon>Eukaryota</taxon>
        <taxon>Discoba</taxon>
        <taxon>Heterolobosea</taxon>
        <taxon>Tetramitia</taxon>
        <taxon>Eutetramitia</taxon>
        <taxon>Vahlkampfiidae</taxon>
        <taxon>Naegleria</taxon>
    </lineage>
</organism>
<keyword evidence="4" id="KW-1185">Reference proteome</keyword>
<dbReference type="PRINTS" id="PR00449">
    <property type="entry name" value="RASTRNSFRMNG"/>
</dbReference>
<dbReference type="RefSeq" id="XP_002673059.1">
    <property type="nucleotide sequence ID" value="XM_002673013.1"/>
</dbReference>
<dbReference type="InterPro" id="IPR027417">
    <property type="entry name" value="P-loop_NTPase"/>
</dbReference>
<evidence type="ECO:0000313" key="4">
    <source>
        <dbReference type="Proteomes" id="UP000006671"/>
    </source>
</evidence>
<dbReference type="GeneID" id="8854825"/>